<accession>A0A4C1SR88</accession>
<organism evidence="2 3">
    <name type="scientific">Eumeta variegata</name>
    <name type="common">Bagworm moth</name>
    <name type="synonym">Eumeta japonica</name>
    <dbReference type="NCBI Taxonomy" id="151549"/>
    <lineage>
        <taxon>Eukaryota</taxon>
        <taxon>Metazoa</taxon>
        <taxon>Ecdysozoa</taxon>
        <taxon>Arthropoda</taxon>
        <taxon>Hexapoda</taxon>
        <taxon>Insecta</taxon>
        <taxon>Pterygota</taxon>
        <taxon>Neoptera</taxon>
        <taxon>Endopterygota</taxon>
        <taxon>Lepidoptera</taxon>
        <taxon>Glossata</taxon>
        <taxon>Ditrysia</taxon>
        <taxon>Tineoidea</taxon>
        <taxon>Psychidae</taxon>
        <taxon>Oiketicinae</taxon>
        <taxon>Eumeta</taxon>
    </lineage>
</organism>
<gene>
    <name evidence="2" type="ORF">EVAR_2465_1</name>
</gene>
<sequence length="176" mass="19143">MGRRLRRDATESPTTPTARRDPTQDFSLRRKKSALMLIVEMRPARYLPYITRNEQRATAAAAVAVNTHLVACACANCCTACTPTVPGAPRSDNRSLWSRGELLPSAQRRTAPARGGARLLIWAPLPARLKNERDKGVTPGPLAPPPALLCAGRVESNNMIATPAEKPAKVTRREAK</sequence>
<proteinExistence type="predicted"/>
<protein>
    <submittedName>
        <fullName evidence="2">Uncharacterized protein</fullName>
    </submittedName>
</protein>
<evidence type="ECO:0000313" key="2">
    <source>
        <dbReference type="EMBL" id="GBP03738.1"/>
    </source>
</evidence>
<feature type="region of interest" description="Disordered" evidence="1">
    <location>
        <begin position="88"/>
        <end position="110"/>
    </location>
</feature>
<keyword evidence="3" id="KW-1185">Reference proteome</keyword>
<dbReference type="EMBL" id="BGZK01000011">
    <property type="protein sequence ID" value="GBP03738.1"/>
    <property type="molecule type" value="Genomic_DNA"/>
</dbReference>
<dbReference type="Proteomes" id="UP000299102">
    <property type="component" value="Unassembled WGS sequence"/>
</dbReference>
<feature type="region of interest" description="Disordered" evidence="1">
    <location>
        <begin position="1"/>
        <end position="23"/>
    </location>
</feature>
<reference evidence="2 3" key="1">
    <citation type="journal article" date="2019" name="Commun. Biol.">
        <title>The bagworm genome reveals a unique fibroin gene that provides high tensile strength.</title>
        <authorList>
            <person name="Kono N."/>
            <person name="Nakamura H."/>
            <person name="Ohtoshi R."/>
            <person name="Tomita M."/>
            <person name="Numata K."/>
            <person name="Arakawa K."/>
        </authorList>
    </citation>
    <scope>NUCLEOTIDE SEQUENCE [LARGE SCALE GENOMIC DNA]</scope>
</reference>
<evidence type="ECO:0000313" key="3">
    <source>
        <dbReference type="Proteomes" id="UP000299102"/>
    </source>
</evidence>
<evidence type="ECO:0000256" key="1">
    <source>
        <dbReference type="SAM" id="MobiDB-lite"/>
    </source>
</evidence>
<name>A0A4C1SR88_EUMVA</name>
<dbReference type="AlphaFoldDB" id="A0A4C1SR88"/>
<comment type="caution">
    <text evidence="2">The sequence shown here is derived from an EMBL/GenBank/DDBJ whole genome shotgun (WGS) entry which is preliminary data.</text>
</comment>